<keyword evidence="3" id="KW-0949">S-adenosyl-L-methionine</keyword>
<dbReference type="InterPro" id="IPR006638">
    <property type="entry name" value="Elp3/MiaA/NifB-like_rSAM"/>
</dbReference>
<dbReference type="Pfam" id="PF16199">
    <property type="entry name" value="Radical_SAM_C"/>
    <property type="match status" value="1"/>
</dbReference>
<keyword evidence="9" id="KW-1185">Reference proteome</keyword>
<feature type="domain" description="Radical SAM core" evidence="7">
    <location>
        <begin position="13"/>
        <end position="248"/>
    </location>
</feature>
<dbReference type="SFLD" id="SFLDS00029">
    <property type="entry name" value="Radical_SAM"/>
    <property type="match status" value="1"/>
</dbReference>
<dbReference type="InterPro" id="IPR032432">
    <property type="entry name" value="Radical_SAM_C"/>
</dbReference>
<dbReference type="PROSITE" id="PS51918">
    <property type="entry name" value="RADICAL_SAM"/>
    <property type="match status" value="1"/>
</dbReference>
<keyword evidence="6" id="KW-0411">Iron-sulfur</keyword>
<accession>A0A6I6JFT9</accession>
<dbReference type="Pfam" id="PF04055">
    <property type="entry name" value="Radical_SAM"/>
    <property type="match status" value="1"/>
</dbReference>
<dbReference type="GO" id="GO:0046872">
    <property type="term" value="F:metal ion binding"/>
    <property type="evidence" value="ECO:0007669"/>
    <property type="project" value="UniProtKB-KW"/>
</dbReference>
<dbReference type="InterPro" id="IPR039661">
    <property type="entry name" value="ELP3"/>
</dbReference>
<dbReference type="GO" id="GO:0003824">
    <property type="term" value="F:catalytic activity"/>
    <property type="evidence" value="ECO:0007669"/>
    <property type="project" value="InterPro"/>
</dbReference>
<dbReference type="PANTHER" id="PTHR11135">
    <property type="entry name" value="HISTONE ACETYLTRANSFERASE-RELATED"/>
    <property type="match status" value="1"/>
</dbReference>
<dbReference type="SFLD" id="SFLDG01086">
    <property type="entry name" value="elongater_protein-like"/>
    <property type="match status" value="1"/>
</dbReference>
<evidence type="ECO:0000256" key="4">
    <source>
        <dbReference type="ARBA" id="ARBA00022723"/>
    </source>
</evidence>
<dbReference type="GO" id="GO:0051539">
    <property type="term" value="F:4 iron, 4 sulfur cluster binding"/>
    <property type="evidence" value="ECO:0007669"/>
    <property type="project" value="UniProtKB-KW"/>
</dbReference>
<keyword evidence="5" id="KW-0408">Iron</keyword>
<gene>
    <name evidence="8" type="ORF">GM415_04350</name>
</gene>
<evidence type="ECO:0000256" key="2">
    <source>
        <dbReference type="ARBA" id="ARBA00022485"/>
    </source>
</evidence>
<dbReference type="CDD" id="cd01335">
    <property type="entry name" value="Radical_SAM"/>
    <property type="match status" value="1"/>
</dbReference>
<dbReference type="Proteomes" id="UP000428328">
    <property type="component" value="Chromosome"/>
</dbReference>
<dbReference type="KEGG" id="psel:GM415_04350"/>
<comment type="cofactor">
    <cofactor evidence="1">
        <name>[4Fe-4S] cluster</name>
        <dbReference type="ChEBI" id="CHEBI:49883"/>
    </cofactor>
</comment>
<dbReference type="InterPro" id="IPR058240">
    <property type="entry name" value="rSAM_sf"/>
</dbReference>
<sequence>MTGRLRFAHPEPEPARSRVWPVFIPFAGCPYRCVYCAQDKQTGQGDADLTDVLRNMEQDLDAALADGRGPYELAFYGGTFTALARAWQEKFLNVAGGYRELGLVTRVRCSTRPDCVEAEWLSALRDMGLDMVELGIQSFDDDALRKAGRGYDGDLARSACALVKATGLALGIQLLPGLPGDRPGVFRDDVHQAVLLAPETVRLYPCLVIRGTPLATLWGHGLFMPWTVDRAREELAAALPRLWEAGIRVIRLGLPPEGTLAEHILAGPWHPALGQSARSLALFEIVREKAAELDTPPALLEVPRRYQGELFGHGGDLVEKYAEIHLDKTLVRYVGDAYFTLSGR</sequence>
<proteinExistence type="predicted"/>
<evidence type="ECO:0000313" key="8">
    <source>
        <dbReference type="EMBL" id="QGY39383.1"/>
    </source>
</evidence>
<dbReference type="GO" id="GO:0002926">
    <property type="term" value="P:tRNA wobble base 5-methoxycarbonylmethyl-2-thiouridinylation"/>
    <property type="evidence" value="ECO:0007669"/>
    <property type="project" value="TreeGrafter"/>
</dbReference>
<dbReference type="InterPro" id="IPR023404">
    <property type="entry name" value="rSAM_horseshoe"/>
</dbReference>
<evidence type="ECO:0000256" key="3">
    <source>
        <dbReference type="ARBA" id="ARBA00022691"/>
    </source>
</evidence>
<evidence type="ECO:0000256" key="1">
    <source>
        <dbReference type="ARBA" id="ARBA00001966"/>
    </source>
</evidence>
<organism evidence="8 9">
    <name type="scientific">Pseudodesulfovibrio cashew</name>
    <dbReference type="NCBI Taxonomy" id="2678688"/>
    <lineage>
        <taxon>Bacteria</taxon>
        <taxon>Pseudomonadati</taxon>
        <taxon>Thermodesulfobacteriota</taxon>
        <taxon>Desulfovibrionia</taxon>
        <taxon>Desulfovibrionales</taxon>
        <taxon>Desulfovibrionaceae</taxon>
    </lineage>
</organism>
<dbReference type="SMART" id="SM00729">
    <property type="entry name" value="Elp3"/>
    <property type="match status" value="1"/>
</dbReference>
<evidence type="ECO:0000256" key="5">
    <source>
        <dbReference type="ARBA" id="ARBA00023004"/>
    </source>
</evidence>
<keyword evidence="2" id="KW-0004">4Fe-4S</keyword>
<evidence type="ECO:0000313" key="9">
    <source>
        <dbReference type="Proteomes" id="UP000428328"/>
    </source>
</evidence>
<reference evidence="8 9" key="1">
    <citation type="submission" date="2019-11" db="EMBL/GenBank/DDBJ databases">
        <authorList>
            <person name="Zheng R.K."/>
            <person name="Sun C.M."/>
        </authorList>
    </citation>
    <scope>NUCLEOTIDE SEQUENCE [LARGE SCALE GENOMIC DNA]</scope>
    <source>
        <strain evidence="8 9">SRB007</strain>
    </source>
</reference>
<dbReference type="SUPFAM" id="SSF102114">
    <property type="entry name" value="Radical SAM enzymes"/>
    <property type="match status" value="1"/>
</dbReference>
<dbReference type="EMBL" id="CP046400">
    <property type="protein sequence ID" value="QGY39383.1"/>
    <property type="molecule type" value="Genomic_DNA"/>
</dbReference>
<keyword evidence="4" id="KW-0479">Metal-binding</keyword>
<dbReference type="AlphaFoldDB" id="A0A6I6JFT9"/>
<dbReference type="Gene3D" id="3.80.30.20">
    <property type="entry name" value="tm_1862 like domain"/>
    <property type="match status" value="1"/>
</dbReference>
<evidence type="ECO:0000256" key="6">
    <source>
        <dbReference type="ARBA" id="ARBA00023014"/>
    </source>
</evidence>
<protein>
    <submittedName>
        <fullName evidence="8">Radical SAM protein</fullName>
    </submittedName>
</protein>
<name>A0A6I6JFT9_9BACT</name>
<dbReference type="GO" id="GO:0005737">
    <property type="term" value="C:cytoplasm"/>
    <property type="evidence" value="ECO:0007669"/>
    <property type="project" value="TreeGrafter"/>
</dbReference>
<dbReference type="SFLD" id="SFLDG01082">
    <property type="entry name" value="B12-binding_domain_containing"/>
    <property type="match status" value="1"/>
</dbReference>
<evidence type="ECO:0000259" key="7">
    <source>
        <dbReference type="PROSITE" id="PS51918"/>
    </source>
</evidence>
<dbReference type="PANTHER" id="PTHR11135:SF0">
    <property type="entry name" value="ELONGATOR COMPLEX PROTEIN 3"/>
    <property type="match status" value="1"/>
</dbReference>
<dbReference type="InterPro" id="IPR007197">
    <property type="entry name" value="rSAM"/>
</dbReference>
<dbReference type="RefSeq" id="WP_158946609.1">
    <property type="nucleotide sequence ID" value="NZ_CP046400.1"/>
</dbReference>